<evidence type="ECO:0000256" key="7">
    <source>
        <dbReference type="ARBA" id="ARBA00023157"/>
    </source>
</evidence>
<evidence type="ECO:0000256" key="1">
    <source>
        <dbReference type="ARBA" id="ARBA00004651"/>
    </source>
</evidence>
<dbReference type="EMBL" id="REGN01001638">
    <property type="protein sequence ID" value="RNA33432.1"/>
    <property type="molecule type" value="Genomic_DNA"/>
</dbReference>
<evidence type="ECO:0000256" key="4">
    <source>
        <dbReference type="ARBA" id="ARBA00022692"/>
    </source>
</evidence>
<dbReference type="AlphaFoldDB" id="A0A3M7SCC8"/>
<keyword evidence="5 8" id="KW-1133">Transmembrane helix</keyword>
<evidence type="ECO:0000256" key="5">
    <source>
        <dbReference type="ARBA" id="ARBA00022989"/>
    </source>
</evidence>
<feature type="transmembrane region" description="Helical" evidence="8">
    <location>
        <begin position="65"/>
        <end position="85"/>
    </location>
</feature>
<reference evidence="10 11" key="1">
    <citation type="journal article" date="2018" name="Sci. Rep.">
        <title>Genomic signatures of local adaptation to the degree of environmental predictability in rotifers.</title>
        <authorList>
            <person name="Franch-Gras L."/>
            <person name="Hahn C."/>
            <person name="Garcia-Roger E.M."/>
            <person name="Carmona M.J."/>
            <person name="Serra M."/>
            <person name="Gomez A."/>
        </authorList>
    </citation>
    <scope>NUCLEOTIDE SEQUENCE [LARGE SCALE GENOMIC DNA]</scope>
    <source>
        <strain evidence="10">HYR1</strain>
    </source>
</reference>
<dbReference type="InterPro" id="IPR036259">
    <property type="entry name" value="MFS_trans_sf"/>
</dbReference>
<dbReference type="Proteomes" id="UP000276133">
    <property type="component" value="Unassembled WGS sequence"/>
</dbReference>
<evidence type="ECO:0000259" key="9">
    <source>
        <dbReference type="PROSITE" id="PS51465"/>
    </source>
</evidence>
<dbReference type="PROSITE" id="PS51465">
    <property type="entry name" value="KAZAL_2"/>
    <property type="match status" value="1"/>
</dbReference>
<organism evidence="10 11">
    <name type="scientific">Brachionus plicatilis</name>
    <name type="common">Marine rotifer</name>
    <name type="synonym">Brachionus muelleri</name>
    <dbReference type="NCBI Taxonomy" id="10195"/>
    <lineage>
        <taxon>Eukaryota</taxon>
        <taxon>Metazoa</taxon>
        <taxon>Spiralia</taxon>
        <taxon>Gnathifera</taxon>
        <taxon>Rotifera</taxon>
        <taxon>Eurotatoria</taxon>
        <taxon>Monogononta</taxon>
        <taxon>Pseudotrocha</taxon>
        <taxon>Ploima</taxon>
        <taxon>Brachionidae</taxon>
        <taxon>Brachionus</taxon>
    </lineage>
</organism>
<protein>
    <submittedName>
        <fullName evidence="10">Solute carrier organic anion transporter family member 4A1</fullName>
    </submittedName>
</protein>
<evidence type="ECO:0000256" key="2">
    <source>
        <dbReference type="ARBA" id="ARBA00009657"/>
    </source>
</evidence>
<dbReference type="GO" id="GO:0015347">
    <property type="term" value="F:sodium-independent organic anion transmembrane transporter activity"/>
    <property type="evidence" value="ECO:0007669"/>
    <property type="project" value="TreeGrafter"/>
</dbReference>
<accession>A0A3M7SCC8</accession>
<evidence type="ECO:0000256" key="6">
    <source>
        <dbReference type="ARBA" id="ARBA00023136"/>
    </source>
</evidence>
<sequence length="288" mass="32206">MVTEGVILKGFLGFMPKYIEYQFEMKASDATLALGLVALISVIAGTILSAKIIEKFKFEAKECAFMSLVIFFITSFCFLILFNYCPEVKFINELDQFECDQCDCANQFEPVCIQTTFDDSTNVFQSACHAGCATPNVDNQFQNCECLMNNLRLNETVSNLNCLKGLKCWKSLVINGITAFLIVFFTAMSIIPHLKTLLGCVDQNDQSVALGIKNSIAVILGNFGGTLLVVTIDTVCVNLKFYYSPFAKKTHHYPKLTKVIVKKDFNIDQLKEFFKPLKLNICGGNEID</sequence>
<dbReference type="PANTHER" id="PTHR11388:SF100">
    <property type="entry name" value="SOLUTE CARRIER ORGANIC ANION TRANSPORTER FAMILY MEMBER 4A1"/>
    <property type="match status" value="1"/>
</dbReference>
<keyword evidence="11" id="KW-1185">Reference proteome</keyword>
<evidence type="ECO:0000313" key="10">
    <source>
        <dbReference type="EMBL" id="RNA33432.1"/>
    </source>
</evidence>
<dbReference type="SUPFAM" id="SSF103473">
    <property type="entry name" value="MFS general substrate transporter"/>
    <property type="match status" value="1"/>
</dbReference>
<dbReference type="InterPro" id="IPR004156">
    <property type="entry name" value="OATP"/>
</dbReference>
<evidence type="ECO:0000256" key="3">
    <source>
        <dbReference type="ARBA" id="ARBA00022475"/>
    </source>
</evidence>
<comment type="subcellular location">
    <subcellularLocation>
        <location evidence="1">Cell membrane</location>
        <topology evidence="1">Multi-pass membrane protein</topology>
    </subcellularLocation>
</comment>
<feature type="transmembrane region" description="Helical" evidence="8">
    <location>
        <begin position="214"/>
        <end position="239"/>
    </location>
</feature>
<keyword evidence="7" id="KW-1015">Disulfide bond</keyword>
<dbReference type="InterPro" id="IPR002350">
    <property type="entry name" value="Kazal_dom"/>
</dbReference>
<dbReference type="OrthoDB" id="5062115at2759"/>
<comment type="similarity">
    <text evidence="2">Belongs to the organo anion transporter (TC 2.A.60) family.</text>
</comment>
<proteinExistence type="inferred from homology"/>
<dbReference type="GO" id="GO:0043252">
    <property type="term" value="P:sodium-independent organic anion transport"/>
    <property type="evidence" value="ECO:0007669"/>
    <property type="project" value="TreeGrafter"/>
</dbReference>
<dbReference type="PANTHER" id="PTHR11388">
    <property type="entry name" value="ORGANIC ANION TRANSPORTER"/>
    <property type="match status" value="1"/>
</dbReference>
<feature type="transmembrane region" description="Helical" evidence="8">
    <location>
        <begin position="32"/>
        <end position="53"/>
    </location>
</feature>
<keyword evidence="3" id="KW-1003">Cell membrane</keyword>
<feature type="transmembrane region" description="Helical" evidence="8">
    <location>
        <begin position="172"/>
        <end position="194"/>
    </location>
</feature>
<evidence type="ECO:0000313" key="11">
    <source>
        <dbReference type="Proteomes" id="UP000276133"/>
    </source>
</evidence>
<keyword evidence="6 8" id="KW-0472">Membrane</keyword>
<keyword evidence="4 8" id="KW-0812">Transmembrane</keyword>
<feature type="domain" description="Kazal-like" evidence="9">
    <location>
        <begin position="93"/>
        <end position="148"/>
    </location>
</feature>
<gene>
    <name evidence="10" type="ORF">BpHYR1_049408</name>
</gene>
<dbReference type="GO" id="GO:0016323">
    <property type="term" value="C:basolateral plasma membrane"/>
    <property type="evidence" value="ECO:0007669"/>
    <property type="project" value="TreeGrafter"/>
</dbReference>
<comment type="caution">
    <text evidence="10">The sequence shown here is derived from an EMBL/GenBank/DDBJ whole genome shotgun (WGS) entry which is preliminary data.</text>
</comment>
<name>A0A3M7SCC8_BRAPC</name>
<evidence type="ECO:0000256" key="8">
    <source>
        <dbReference type="SAM" id="Phobius"/>
    </source>
</evidence>
<dbReference type="Pfam" id="PF03137">
    <property type="entry name" value="OATP"/>
    <property type="match status" value="1"/>
</dbReference>